<reference evidence="1 2" key="1">
    <citation type="submission" date="2024-06" db="EMBL/GenBank/DDBJ databases">
        <title>A chromosome level genome sequence of Diviner's sage (Salvia divinorum).</title>
        <authorList>
            <person name="Ford S.A."/>
            <person name="Ro D.-K."/>
            <person name="Ness R.W."/>
            <person name="Phillips M.A."/>
        </authorList>
    </citation>
    <scope>NUCLEOTIDE SEQUENCE [LARGE SCALE GENOMIC DNA]</scope>
    <source>
        <strain evidence="1">SAF-2024a</strain>
        <tissue evidence="1">Leaf</tissue>
    </source>
</reference>
<evidence type="ECO:0000313" key="1">
    <source>
        <dbReference type="EMBL" id="KAL1550546.1"/>
    </source>
</evidence>
<comment type="caution">
    <text evidence="1">The sequence shown here is derived from an EMBL/GenBank/DDBJ whole genome shotgun (WGS) entry which is preliminary data.</text>
</comment>
<keyword evidence="2" id="KW-1185">Reference proteome</keyword>
<organism evidence="1 2">
    <name type="scientific">Salvia divinorum</name>
    <name type="common">Maria pastora</name>
    <name type="synonym">Diviner's sage</name>
    <dbReference type="NCBI Taxonomy" id="28513"/>
    <lineage>
        <taxon>Eukaryota</taxon>
        <taxon>Viridiplantae</taxon>
        <taxon>Streptophyta</taxon>
        <taxon>Embryophyta</taxon>
        <taxon>Tracheophyta</taxon>
        <taxon>Spermatophyta</taxon>
        <taxon>Magnoliopsida</taxon>
        <taxon>eudicotyledons</taxon>
        <taxon>Gunneridae</taxon>
        <taxon>Pentapetalae</taxon>
        <taxon>asterids</taxon>
        <taxon>lamiids</taxon>
        <taxon>Lamiales</taxon>
        <taxon>Lamiaceae</taxon>
        <taxon>Nepetoideae</taxon>
        <taxon>Mentheae</taxon>
        <taxon>Salviinae</taxon>
        <taxon>Salvia</taxon>
        <taxon>Salvia subgen. Calosphace</taxon>
    </lineage>
</organism>
<name>A0ABD1H2A1_SALDI</name>
<gene>
    <name evidence="1" type="ORF">AAHA92_18494</name>
</gene>
<dbReference type="AlphaFoldDB" id="A0ABD1H2A1"/>
<proteinExistence type="predicted"/>
<evidence type="ECO:0000313" key="2">
    <source>
        <dbReference type="Proteomes" id="UP001567538"/>
    </source>
</evidence>
<sequence length="75" mass="8665">MALQLNGFRKLSTFTCCQGELSGMVGNLFFLLDFHRHWVHAHDLAKYFNLQPCECCDRFSIRLQKVSANVELTLT</sequence>
<dbReference type="EMBL" id="JBEAFC010000007">
    <property type="protein sequence ID" value="KAL1550546.1"/>
    <property type="molecule type" value="Genomic_DNA"/>
</dbReference>
<accession>A0ABD1H2A1</accession>
<dbReference type="Proteomes" id="UP001567538">
    <property type="component" value="Unassembled WGS sequence"/>
</dbReference>
<protein>
    <submittedName>
        <fullName evidence="1">Uncharacterized protein</fullName>
    </submittedName>
</protein>